<reference evidence="2 3" key="1">
    <citation type="journal article" date="2016" name="Nat. Commun.">
        <title>Thousands of microbial genomes shed light on interconnected biogeochemical processes in an aquifer system.</title>
        <authorList>
            <person name="Anantharaman K."/>
            <person name="Brown C.T."/>
            <person name="Hug L.A."/>
            <person name="Sharon I."/>
            <person name="Castelle C.J."/>
            <person name="Probst A.J."/>
            <person name="Thomas B.C."/>
            <person name="Singh A."/>
            <person name="Wilkins M.J."/>
            <person name="Karaoz U."/>
            <person name="Brodie E.L."/>
            <person name="Williams K.H."/>
            <person name="Hubbard S.S."/>
            <person name="Banfield J.F."/>
        </authorList>
    </citation>
    <scope>NUCLEOTIDE SEQUENCE [LARGE SCALE GENOMIC DNA]</scope>
</reference>
<name>A0A1F6FPK1_9BACT</name>
<evidence type="ECO:0000256" key="1">
    <source>
        <dbReference type="SAM" id="Phobius"/>
    </source>
</evidence>
<keyword evidence="1" id="KW-0472">Membrane</keyword>
<dbReference type="AlphaFoldDB" id="A0A1F6FPK1"/>
<sequence length="167" mass="19483">MNKNLYKGIFFSTLGIIGVITIVLSVFLSGTIPWHNGILRHMESRFLSIDHPVESSFIERYSYLGTIYESGNSGCYFYVGEIRETTLPKEELAQIYEQVKVTLFGYSEVFAVRVAFAEDWPSLIMDQPIYEWLEKHQESDINTADLVYVVYITRNDQSWFGDYRCWD</sequence>
<gene>
    <name evidence="2" type="ORF">A2592_02085</name>
</gene>
<keyword evidence="1" id="KW-0812">Transmembrane</keyword>
<organism evidence="2 3">
    <name type="scientific">Candidatus Kaiserbacteria bacterium RIFOXYD1_FULL_42_15</name>
    <dbReference type="NCBI Taxonomy" id="1798532"/>
    <lineage>
        <taxon>Bacteria</taxon>
        <taxon>Candidatus Kaiseribacteriota</taxon>
    </lineage>
</organism>
<feature type="transmembrane region" description="Helical" evidence="1">
    <location>
        <begin position="6"/>
        <end position="32"/>
    </location>
</feature>
<protein>
    <submittedName>
        <fullName evidence="2">Uncharacterized protein</fullName>
    </submittedName>
</protein>
<dbReference type="EMBL" id="MFMT01000041">
    <property type="protein sequence ID" value="OGG87794.1"/>
    <property type="molecule type" value="Genomic_DNA"/>
</dbReference>
<keyword evidence="1" id="KW-1133">Transmembrane helix</keyword>
<comment type="caution">
    <text evidence="2">The sequence shown here is derived from an EMBL/GenBank/DDBJ whole genome shotgun (WGS) entry which is preliminary data.</text>
</comment>
<accession>A0A1F6FPK1</accession>
<evidence type="ECO:0000313" key="3">
    <source>
        <dbReference type="Proteomes" id="UP000179230"/>
    </source>
</evidence>
<evidence type="ECO:0000313" key="2">
    <source>
        <dbReference type="EMBL" id="OGG87794.1"/>
    </source>
</evidence>
<dbReference type="Proteomes" id="UP000179230">
    <property type="component" value="Unassembled WGS sequence"/>
</dbReference>
<proteinExistence type="predicted"/>